<keyword evidence="6 7" id="KW-0472">Membrane</keyword>
<sequence>MRKRWGLTAVGAVITAAYLFPVYWMVATSLKDRTDIFSSPPKWVPWPPRFDAYHSAVLDNPVMLRALGNSAIIAVGTVIMTLLLAAPAGYGMARLKLRWTGLMMLPFLVSQLVPTINLAVPLYLIFSRTGLVNTQLSLIIANTIITLPFAVILLRPFFLRVPAELEEAAATDGCGRLGAFWRIVLPIVRPGLLTVAVFAFVMTWGEFAMGLTLTTDERVQPVTVILNQFIGQYGTEWAPLMAASTIVALPIVILFVGLQRLVVGGLAAGAVKE</sequence>
<proteinExistence type="inferred from homology"/>
<feature type="transmembrane region" description="Helical" evidence="7">
    <location>
        <begin position="138"/>
        <end position="158"/>
    </location>
</feature>
<keyword evidence="10" id="KW-1185">Reference proteome</keyword>
<reference evidence="9 10" key="1">
    <citation type="submission" date="2020-03" db="EMBL/GenBank/DDBJ databases">
        <title>Whole genome shotgun sequence of Phytohabitans flavus NBRC 107702.</title>
        <authorList>
            <person name="Komaki H."/>
            <person name="Tamura T."/>
        </authorList>
    </citation>
    <scope>NUCLEOTIDE SEQUENCE [LARGE SCALE GENOMIC DNA]</scope>
    <source>
        <strain evidence="9 10">NBRC 107702</strain>
    </source>
</reference>
<dbReference type="InterPro" id="IPR035906">
    <property type="entry name" value="MetI-like_sf"/>
</dbReference>
<dbReference type="GO" id="GO:0055085">
    <property type="term" value="P:transmembrane transport"/>
    <property type="evidence" value="ECO:0007669"/>
    <property type="project" value="InterPro"/>
</dbReference>
<evidence type="ECO:0000256" key="6">
    <source>
        <dbReference type="ARBA" id="ARBA00023136"/>
    </source>
</evidence>
<reference evidence="9 10" key="2">
    <citation type="submission" date="2020-03" db="EMBL/GenBank/DDBJ databases">
        <authorList>
            <person name="Ichikawa N."/>
            <person name="Kimura A."/>
            <person name="Kitahashi Y."/>
            <person name="Uohara A."/>
        </authorList>
    </citation>
    <scope>NUCLEOTIDE SEQUENCE [LARGE SCALE GENOMIC DNA]</scope>
    <source>
        <strain evidence="9 10">NBRC 107702</strain>
    </source>
</reference>
<evidence type="ECO:0000259" key="8">
    <source>
        <dbReference type="PROSITE" id="PS50928"/>
    </source>
</evidence>
<feature type="transmembrane region" description="Helical" evidence="7">
    <location>
        <begin position="105"/>
        <end position="126"/>
    </location>
</feature>
<evidence type="ECO:0000256" key="4">
    <source>
        <dbReference type="ARBA" id="ARBA00022692"/>
    </source>
</evidence>
<comment type="subcellular location">
    <subcellularLocation>
        <location evidence="1 7">Cell membrane</location>
        <topology evidence="1 7">Multi-pass membrane protein</topology>
    </subcellularLocation>
</comment>
<keyword evidence="3" id="KW-1003">Cell membrane</keyword>
<evidence type="ECO:0000313" key="9">
    <source>
        <dbReference type="EMBL" id="BCB75259.1"/>
    </source>
</evidence>
<feature type="transmembrane region" description="Helical" evidence="7">
    <location>
        <begin position="237"/>
        <end position="258"/>
    </location>
</feature>
<comment type="similarity">
    <text evidence="7">Belongs to the binding-protein-dependent transport system permease family.</text>
</comment>
<evidence type="ECO:0000256" key="7">
    <source>
        <dbReference type="RuleBase" id="RU363032"/>
    </source>
</evidence>
<keyword evidence="4 7" id="KW-0812">Transmembrane</keyword>
<accession>A0A6F8XN85</accession>
<dbReference type="AlphaFoldDB" id="A0A6F8XN85"/>
<dbReference type="KEGG" id="pfla:Pflav_016690"/>
<feature type="transmembrane region" description="Helical" evidence="7">
    <location>
        <begin position="7"/>
        <end position="26"/>
    </location>
</feature>
<gene>
    <name evidence="9" type="ORF">Pflav_016690</name>
</gene>
<dbReference type="SUPFAM" id="SSF161098">
    <property type="entry name" value="MetI-like"/>
    <property type="match status" value="1"/>
</dbReference>
<dbReference type="Pfam" id="PF00528">
    <property type="entry name" value="BPD_transp_1"/>
    <property type="match status" value="1"/>
</dbReference>
<feature type="transmembrane region" description="Helical" evidence="7">
    <location>
        <begin position="179"/>
        <end position="204"/>
    </location>
</feature>
<feature type="domain" description="ABC transmembrane type-1" evidence="8">
    <location>
        <begin position="67"/>
        <end position="258"/>
    </location>
</feature>
<dbReference type="EMBL" id="AP022870">
    <property type="protein sequence ID" value="BCB75259.1"/>
    <property type="molecule type" value="Genomic_DNA"/>
</dbReference>
<feature type="transmembrane region" description="Helical" evidence="7">
    <location>
        <begin position="71"/>
        <end position="93"/>
    </location>
</feature>
<dbReference type="PANTHER" id="PTHR32243:SF18">
    <property type="entry name" value="INNER MEMBRANE ABC TRANSPORTER PERMEASE PROTEIN YCJP"/>
    <property type="match status" value="1"/>
</dbReference>
<evidence type="ECO:0000313" key="10">
    <source>
        <dbReference type="Proteomes" id="UP000502508"/>
    </source>
</evidence>
<dbReference type="InterPro" id="IPR000515">
    <property type="entry name" value="MetI-like"/>
</dbReference>
<dbReference type="InterPro" id="IPR050901">
    <property type="entry name" value="BP-dep_ABC_trans_perm"/>
</dbReference>
<keyword evidence="5 7" id="KW-1133">Transmembrane helix</keyword>
<dbReference type="CDD" id="cd06261">
    <property type="entry name" value="TM_PBP2"/>
    <property type="match status" value="1"/>
</dbReference>
<evidence type="ECO:0000256" key="3">
    <source>
        <dbReference type="ARBA" id="ARBA00022475"/>
    </source>
</evidence>
<evidence type="ECO:0000256" key="5">
    <source>
        <dbReference type="ARBA" id="ARBA00022989"/>
    </source>
</evidence>
<dbReference type="PROSITE" id="PS50928">
    <property type="entry name" value="ABC_TM1"/>
    <property type="match status" value="1"/>
</dbReference>
<protein>
    <submittedName>
        <fullName evidence="9">Sugar ABC transporter permease</fullName>
    </submittedName>
</protein>
<evidence type="ECO:0000256" key="1">
    <source>
        <dbReference type="ARBA" id="ARBA00004651"/>
    </source>
</evidence>
<dbReference type="RefSeq" id="WP_173034938.1">
    <property type="nucleotide sequence ID" value="NZ_AP022870.1"/>
</dbReference>
<evidence type="ECO:0000256" key="2">
    <source>
        <dbReference type="ARBA" id="ARBA00022448"/>
    </source>
</evidence>
<dbReference type="GO" id="GO:0005886">
    <property type="term" value="C:plasma membrane"/>
    <property type="evidence" value="ECO:0007669"/>
    <property type="project" value="UniProtKB-SubCell"/>
</dbReference>
<name>A0A6F8XN85_9ACTN</name>
<dbReference type="Gene3D" id="1.10.3720.10">
    <property type="entry name" value="MetI-like"/>
    <property type="match status" value="1"/>
</dbReference>
<dbReference type="PANTHER" id="PTHR32243">
    <property type="entry name" value="MALTOSE TRANSPORT SYSTEM PERMEASE-RELATED"/>
    <property type="match status" value="1"/>
</dbReference>
<keyword evidence="2 7" id="KW-0813">Transport</keyword>
<dbReference type="Proteomes" id="UP000502508">
    <property type="component" value="Chromosome"/>
</dbReference>
<organism evidence="9 10">
    <name type="scientific">Phytohabitans flavus</name>
    <dbReference type="NCBI Taxonomy" id="1076124"/>
    <lineage>
        <taxon>Bacteria</taxon>
        <taxon>Bacillati</taxon>
        <taxon>Actinomycetota</taxon>
        <taxon>Actinomycetes</taxon>
        <taxon>Micromonosporales</taxon>
        <taxon>Micromonosporaceae</taxon>
    </lineage>
</organism>